<evidence type="ECO:0000313" key="1">
    <source>
        <dbReference type="EnsemblMetazoa" id="PPA35291.1"/>
    </source>
</evidence>
<reference evidence="2" key="1">
    <citation type="journal article" date="2008" name="Nat. Genet.">
        <title>The Pristionchus pacificus genome provides a unique perspective on nematode lifestyle and parasitism.</title>
        <authorList>
            <person name="Dieterich C."/>
            <person name="Clifton S.W."/>
            <person name="Schuster L.N."/>
            <person name="Chinwalla A."/>
            <person name="Delehaunty K."/>
            <person name="Dinkelacker I."/>
            <person name="Fulton L."/>
            <person name="Fulton R."/>
            <person name="Godfrey J."/>
            <person name="Minx P."/>
            <person name="Mitreva M."/>
            <person name="Roeseler W."/>
            <person name="Tian H."/>
            <person name="Witte H."/>
            <person name="Yang S.P."/>
            <person name="Wilson R.K."/>
            <person name="Sommer R.J."/>
        </authorList>
    </citation>
    <scope>NUCLEOTIDE SEQUENCE [LARGE SCALE GENOMIC DNA]</scope>
    <source>
        <strain evidence="2">PS312</strain>
    </source>
</reference>
<name>A0A2A6B5J5_PRIPA</name>
<sequence>MSFEVEMNLTILPSDVIRKLISVEDESLPSIRSISRRWNKLCMDHFTQRKQIPTIESVYFHRDLLDQKTIKICMKKKYLKYLETMKYRISCIPNTSDLIELSHRYPSDSSVFQGKLRFDVASIFKRCPNIERLEMSLGRIDCSERKAELLEIVGLSRNGSVKNLVFSRLDYFCVETAYVISPRWYQLAEEPLNNREQLLRYAKFVPFFKELSSSVPKIAVELSDPAIVLETKGGYGFWNRVANNLQRDNPVTVKMRTKNQH</sequence>
<proteinExistence type="predicted"/>
<reference evidence="1" key="2">
    <citation type="submission" date="2022-06" db="UniProtKB">
        <authorList>
            <consortium name="EnsemblMetazoa"/>
        </authorList>
    </citation>
    <scope>IDENTIFICATION</scope>
    <source>
        <strain evidence="1">PS312</strain>
    </source>
</reference>
<keyword evidence="2" id="KW-1185">Reference proteome</keyword>
<dbReference type="EnsemblMetazoa" id="PPA35291.1">
    <property type="protein sequence ID" value="PPA35291.1"/>
    <property type="gene ID" value="WBGene00273660"/>
</dbReference>
<accession>A0A2A6B5J5</accession>
<gene>
    <name evidence="1" type="primary">WBGene00273660</name>
</gene>
<evidence type="ECO:0000313" key="2">
    <source>
        <dbReference type="Proteomes" id="UP000005239"/>
    </source>
</evidence>
<dbReference type="AlphaFoldDB" id="A0A2A6B5J5"/>
<organism evidence="1 2">
    <name type="scientific">Pristionchus pacificus</name>
    <name type="common">Parasitic nematode worm</name>
    <dbReference type="NCBI Taxonomy" id="54126"/>
    <lineage>
        <taxon>Eukaryota</taxon>
        <taxon>Metazoa</taxon>
        <taxon>Ecdysozoa</taxon>
        <taxon>Nematoda</taxon>
        <taxon>Chromadorea</taxon>
        <taxon>Rhabditida</taxon>
        <taxon>Rhabditina</taxon>
        <taxon>Diplogasteromorpha</taxon>
        <taxon>Diplogasteroidea</taxon>
        <taxon>Neodiplogasteridae</taxon>
        <taxon>Pristionchus</taxon>
    </lineage>
</organism>
<accession>A0A8R1UNN6</accession>
<protein>
    <submittedName>
        <fullName evidence="1">Uncharacterized protein</fullName>
    </submittedName>
</protein>
<dbReference type="Proteomes" id="UP000005239">
    <property type="component" value="Unassembled WGS sequence"/>
</dbReference>